<sequence>MSKGNQSVPTYSICNRLSGEYATVESALIGMGFPQKEAEKLAREYDPKTKSLYMEISPALLMVQCINGKFRNYEGVVLNNPDKKAVEFFTQAMNRMFEMSGNPNRVMIVASIPKSAVQ</sequence>
<name>A0A2W4R6P6_9GAMM</name>
<comment type="caution">
    <text evidence="1">The sequence shown here is derived from an EMBL/GenBank/DDBJ whole genome shotgun (WGS) entry which is preliminary data.</text>
</comment>
<dbReference type="Proteomes" id="UP000249396">
    <property type="component" value="Unassembled WGS sequence"/>
</dbReference>
<accession>A0A2W4R6P6</accession>
<protein>
    <submittedName>
        <fullName evidence="1">Uncharacterized protein</fullName>
    </submittedName>
</protein>
<evidence type="ECO:0000313" key="2">
    <source>
        <dbReference type="Proteomes" id="UP000249396"/>
    </source>
</evidence>
<dbReference type="AlphaFoldDB" id="A0A2W4R6P6"/>
<gene>
    <name evidence="1" type="ORF">DM484_10805</name>
</gene>
<evidence type="ECO:0000313" key="1">
    <source>
        <dbReference type="EMBL" id="PZN79781.1"/>
    </source>
</evidence>
<reference evidence="1 2" key="1">
    <citation type="journal article" date="2018" name="Aquat. Microb. Ecol.">
        <title>Gammaproteobacterial methanotrophs dominate.</title>
        <authorList>
            <person name="Rissanen A.J."/>
            <person name="Saarenheimo J."/>
            <person name="Tiirola M."/>
            <person name="Peura S."/>
            <person name="Aalto S.L."/>
            <person name="Karvinen A."/>
            <person name="Nykanen H."/>
        </authorList>
    </citation>
    <scope>NUCLEOTIDE SEQUENCE [LARGE SCALE GENOMIC DNA]</scope>
    <source>
        <strain evidence="1">AMbin10</strain>
    </source>
</reference>
<organism evidence="1 2">
    <name type="scientific">Candidatus Methylumidiphilus alinenensis</name>
    <dbReference type="NCBI Taxonomy" id="2202197"/>
    <lineage>
        <taxon>Bacteria</taxon>
        <taxon>Pseudomonadati</taxon>
        <taxon>Pseudomonadota</taxon>
        <taxon>Gammaproteobacteria</taxon>
        <taxon>Methylococcales</taxon>
        <taxon>Candidatus Methylumidiphilus</taxon>
    </lineage>
</organism>
<dbReference type="EMBL" id="QJPH01000292">
    <property type="protein sequence ID" value="PZN79781.1"/>
    <property type="molecule type" value="Genomic_DNA"/>
</dbReference>
<proteinExistence type="predicted"/>